<name>A0AAJ0F6M0_9PEZI</name>
<sequence>MSSDPSWNSVRGLDNGPAPPNQVNHQQTGWNPSDGQDRGGPAPPPQTITTTTKNRLFRLGPPTDDTTSTAAAPQAYTKTTAIYTPQPVTTSHHQQQTTTHSNLVLLGGNCITIPTPHHPQSQHSQQHHHAEYIIPSPPPAATTLNIIQTPPGEQWEVLNLPGRGAIPFAVVRAPVSLTFRELFGYLGGKPENSSVVELTRGSSTGVWYAGVQVSGFVEGDLERRLGEVGWDSCLRGGEAVWVHFVKG</sequence>
<dbReference type="EMBL" id="MU839831">
    <property type="protein sequence ID" value="KAK1757016.1"/>
    <property type="molecule type" value="Genomic_DNA"/>
</dbReference>
<organism evidence="2 3">
    <name type="scientific">Echria macrotheca</name>
    <dbReference type="NCBI Taxonomy" id="438768"/>
    <lineage>
        <taxon>Eukaryota</taxon>
        <taxon>Fungi</taxon>
        <taxon>Dikarya</taxon>
        <taxon>Ascomycota</taxon>
        <taxon>Pezizomycotina</taxon>
        <taxon>Sordariomycetes</taxon>
        <taxon>Sordariomycetidae</taxon>
        <taxon>Sordariales</taxon>
        <taxon>Schizotheciaceae</taxon>
        <taxon>Echria</taxon>
    </lineage>
</organism>
<gene>
    <name evidence="2" type="ORF">QBC47DRAFT_443709</name>
</gene>
<protein>
    <submittedName>
        <fullName evidence="2">Uncharacterized protein</fullName>
    </submittedName>
</protein>
<accession>A0AAJ0F6M0</accession>
<evidence type="ECO:0000313" key="2">
    <source>
        <dbReference type="EMBL" id="KAK1757016.1"/>
    </source>
</evidence>
<feature type="compositionally biased region" description="Polar residues" evidence="1">
    <location>
        <begin position="21"/>
        <end position="34"/>
    </location>
</feature>
<proteinExistence type="predicted"/>
<evidence type="ECO:0000256" key="1">
    <source>
        <dbReference type="SAM" id="MobiDB-lite"/>
    </source>
</evidence>
<feature type="region of interest" description="Disordered" evidence="1">
    <location>
        <begin position="1"/>
        <end position="73"/>
    </location>
</feature>
<keyword evidence="3" id="KW-1185">Reference proteome</keyword>
<evidence type="ECO:0000313" key="3">
    <source>
        <dbReference type="Proteomes" id="UP001239445"/>
    </source>
</evidence>
<feature type="compositionally biased region" description="Low complexity" evidence="1">
    <location>
        <begin position="61"/>
        <end position="73"/>
    </location>
</feature>
<dbReference type="AlphaFoldDB" id="A0AAJ0F6M0"/>
<reference evidence="2" key="1">
    <citation type="submission" date="2023-06" db="EMBL/GenBank/DDBJ databases">
        <title>Genome-scale phylogeny and comparative genomics of the fungal order Sordariales.</title>
        <authorList>
            <consortium name="Lawrence Berkeley National Laboratory"/>
            <person name="Hensen N."/>
            <person name="Bonometti L."/>
            <person name="Westerberg I."/>
            <person name="Brannstrom I.O."/>
            <person name="Guillou S."/>
            <person name="Cros-Aarteil S."/>
            <person name="Calhoun S."/>
            <person name="Haridas S."/>
            <person name="Kuo A."/>
            <person name="Mondo S."/>
            <person name="Pangilinan J."/>
            <person name="Riley R."/>
            <person name="Labutti K."/>
            <person name="Andreopoulos B."/>
            <person name="Lipzen A."/>
            <person name="Chen C."/>
            <person name="Yanf M."/>
            <person name="Daum C."/>
            <person name="Ng V."/>
            <person name="Clum A."/>
            <person name="Steindorff A."/>
            <person name="Ohm R."/>
            <person name="Martin F."/>
            <person name="Silar P."/>
            <person name="Natvig D."/>
            <person name="Lalanne C."/>
            <person name="Gautier V."/>
            <person name="Ament-Velasquez S.L."/>
            <person name="Kruys A."/>
            <person name="Hutchinson M.I."/>
            <person name="Powell A.J."/>
            <person name="Barry K."/>
            <person name="Miller A.N."/>
            <person name="Grigoriev I.V."/>
            <person name="Debuchy R."/>
            <person name="Gladieux P."/>
            <person name="Thoren M.H."/>
            <person name="Johannesson H."/>
        </authorList>
    </citation>
    <scope>NUCLEOTIDE SEQUENCE</scope>
    <source>
        <strain evidence="2">PSN4</strain>
    </source>
</reference>
<dbReference type="Proteomes" id="UP001239445">
    <property type="component" value="Unassembled WGS sequence"/>
</dbReference>
<comment type="caution">
    <text evidence="2">The sequence shown here is derived from an EMBL/GenBank/DDBJ whole genome shotgun (WGS) entry which is preliminary data.</text>
</comment>